<dbReference type="GO" id="GO:0005886">
    <property type="term" value="C:plasma membrane"/>
    <property type="evidence" value="ECO:0007669"/>
    <property type="project" value="UniProtKB-SubCell"/>
</dbReference>
<dbReference type="GeneID" id="13795153"/>
<evidence type="ECO:0000259" key="7">
    <source>
        <dbReference type="Pfam" id="PF05425"/>
    </source>
</evidence>
<evidence type="ECO:0000256" key="3">
    <source>
        <dbReference type="ARBA" id="ARBA00022692"/>
    </source>
</evidence>
<feature type="transmembrane region" description="Helical" evidence="6">
    <location>
        <begin position="55"/>
        <end position="72"/>
    </location>
</feature>
<dbReference type="Proteomes" id="UP000008037">
    <property type="component" value="Chromosome"/>
</dbReference>
<feature type="domain" description="Copper resistance protein D" evidence="7">
    <location>
        <begin position="51"/>
        <end position="160"/>
    </location>
</feature>
<evidence type="ECO:0000256" key="2">
    <source>
        <dbReference type="ARBA" id="ARBA00022475"/>
    </source>
</evidence>
<keyword evidence="9" id="KW-1185">Reference proteome</keyword>
<sequence length="164" mass="17618">MALAESLVTWVHLICSSIWVGGSIFIGVVLVPVLKSNTKTLEELVALMVKVGRRFNKITVPAFGILIATGIYNSRGFIGDPSALLNTTYGTLLLIKISLVIATVVTYIVHVRLLNADMERKIMSGQGGNIYVQSVRTKIIILGEIIVVLSIAILLLAAMLDGGI</sequence>
<gene>
    <name evidence="8" type="ordered locus">Ngar_c07580</name>
</gene>
<feature type="transmembrane region" description="Helical" evidence="6">
    <location>
        <begin position="92"/>
        <end position="114"/>
    </location>
</feature>
<dbReference type="HOGENOM" id="CLU_136219_0_0_2"/>
<organism evidence="8 9">
    <name type="scientific">Nitrososphaera gargensis (strain Ga9.2)</name>
    <dbReference type="NCBI Taxonomy" id="1237085"/>
    <lineage>
        <taxon>Archaea</taxon>
        <taxon>Nitrososphaerota</taxon>
        <taxon>Nitrososphaeria</taxon>
        <taxon>Nitrososphaerales</taxon>
        <taxon>Nitrososphaeraceae</taxon>
        <taxon>Nitrososphaera</taxon>
    </lineage>
</organism>
<keyword evidence="2" id="KW-1003">Cell membrane</keyword>
<dbReference type="InParanoid" id="K0I8X2"/>
<evidence type="ECO:0000313" key="9">
    <source>
        <dbReference type="Proteomes" id="UP000008037"/>
    </source>
</evidence>
<keyword evidence="4 6" id="KW-1133">Transmembrane helix</keyword>
<dbReference type="OrthoDB" id="4981at2157"/>
<dbReference type="STRING" id="1237085.Ngar_c07580"/>
<dbReference type="InterPro" id="IPR032694">
    <property type="entry name" value="CopC/D"/>
</dbReference>
<reference evidence="8 9" key="1">
    <citation type="journal article" date="2012" name="Environ. Microbiol.">
        <title>The genome of the ammonia-oxidizing Candidatus Nitrososphaera gargensis: insights into metabolic versatility and environmental adaptations.</title>
        <authorList>
            <person name="Spang A."/>
            <person name="Poehlein A."/>
            <person name="Offre P."/>
            <person name="Zumbragel S."/>
            <person name="Haider S."/>
            <person name="Rychlik N."/>
            <person name="Nowka B."/>
            <person name="Schmeisser C."/>
            <person name="Lebedeva E.V."/>
            <person name="Rattei T."/>
            <person name="Bohm C."/>
            <person name="Schmid M."/>
            <person name="Galushko A."/>
            <person name="Hatzenpichler R."/>
            <person name="Weinmaier T."/>
            <person name="Daniel R."/>
            <person name="Schleper C."/>
            <person name="Spieck E."/>
            <person name="Streit W."/>
            <person name="Wagner M."/>
        </authorList>
    </citation>
    <scope>NUCLEOTIDE SEQUENCE [LARGE SCALE GENOMIC DNA]</scope>
    <source>
        <strain evidence="9">Ga9.2</strain>
    </source>
</reference>
<proteinExistence type="predicted"/>
<dbReference type="KEGG" id="nga:Ngar_c07580"/>
<evidence type="ECO:0000256" key="6">
    <source>
        <dbReference type="SAM" id="Phobius"/>
    </source>
</evidence>
<dbReference type="PANTHER" id="PTHR34820">
    <property type="entry name" value="INNER MEMBRANE PROTEIN YEBZ"/>
    <property type="match status" value="1"/>
</dbReference>
<dbReference type="AlphaFoldDB" id="K0I8X2"/>
<feature type="transmembrane region" description="Helical" evidence="6">
    <location>
        <begin position="139"/>
        <end position="160"/>
    </location>
</feature>
<name>K0I8X2_NITGG</name>
<comment type="subcellular location">
    <subcellularLocation>
        <location evidence="1">Cell membrane</location>
        <topology evidence="1">Multi-pass membrane protein</topology>
    </subcellularLocation>
</comment>
<dbReference type="GO" id="GO:0006825">
    <property type="term" value="P:copper ion transport"/>
    <property type="evidence" value="ECO:0007669"/>
    <property type="project" value="InterPro"/>
</dbReference>
<keyword evidence="3 6" id="KW-0812">Transmembrane</keyword>
<evidence type="ECO:0000256" key="4">
    <source>
        <dbReference type="ARBA" id="ARBA00022989"/>
    </source>
</evidence>
<keyword evidence="5 6" id="KW-0472">Membrane</keyword>
<evidence type="ECO:0000256" key="1">
    <source>
        <dbReference type="ARBA" id="ARBA00004651"/>
    </source>
</evidence>
<dbReference type="Pfam" id="PF05425">
    <property type="entry name" value="CopD"/>
    <property type="match status" value="1"/>
</dbReference>
<accession>K0I8X2</accession>
<evidence type="ECO:0000256" key="5">
    <source>
        <dbReference type="ARBA" id="ARBA00023136"/>
    </source>
</evidence>
<protein>
    <submittedName>
        <fullName evidence="8">Putative copper resistance protein</fullName>
    </submittedName>
</protein>
<dbReference type="InterPro" id="IPR008457">
    <property type="entry name" value="Cu-R_CopD_dom"/>
</dbReference>
<dbReference type="EMBL" id="CP002408">
    <property type="protein sequence ID" value="AFU57701.1"/>
    <property type="molecule type" value="Genomic_DNA"/>
</dbReference>
<dbReference type="RefSeq" id="WP_015018246.1">
    <property type="nucleotide sequence ID" value="NC_018719.1"/>
</dbReference>
<dbReference type="PANTHER" id="PTHR34820:SF4">
    <property type="entry name" value="INNER MEMBRANE PROTEIN YEBZ"/>
    <property type="match status" value="1"/>
</dbReference>
<dbReference type="BioCyc" id="CNIT1237085:G1324-756-MONOMER"/>
<feature type="transmembrane region" description="Helical" evidence="6">
    <location>
        <begin position="6"/>
        <end position="34"/>
    </location>
</feature>
<evidence type="ECO:0000313" key="8">
    <source>
        <dbReference type="EMBL" id="AFU57701.1"/>
    </source>
</evidence>